<feature type="compositionally biased region" description="Polar residues" evidence="1">
    <location>
        <begin position="76"/>
        <end position="89"/>
    </location>
</feature>
<dbReference type="InterPro" id="IPR052973">
    <property type="entry name" value="Fungal_sec-metab_reg_TF"/>
</dbReference>
<gene>
    <name evidence="2" type="ORF">IFR04_006103</name>
</gene>
<proteinExistence type="predicted"/>
<evidence type="ECO:0000313" key="3">
    <source>
        <dbReference type="Proteomes" id="UP000664132"/>
    </source>
</evidence>
<feature type="region of interest" description="Disordered" evidence="1">
    <location>
        <begin position="70"/>
        <end position="136"/>
    </location>
</feature>
<sequence>MSLSASATLLMTLCNMDDFNSQDLDFSEWIDLQYGHHGLQEPQQSLPYGEDLWCDPANYSPPHGTCTNTNTNTNTYGTPESFNSYSTDKSTSEERQMSSLSSLEDAPKKRQRQSSEDSQSDGALVRARKTRKLKDPLETAKVREKGACFLCQKKRKVCQDGDDPEGSCKRCLEHPDKITFIPGLLRPLCWRPNIGSTEIFRRGPTIDFAASLRGNSEDAGPGKQALWKHFATRKSGSDSARYVELSQNWTPNTLRIRLDRYQPMDTDKQHYTWFDNGIEQQYRSAPFGIASLGVASSAIEKFLVQNSEGYIQAHMKVATELTRKSFQTAQQHKYLPLVERALKLWVACRFIEEPWSIAGNETLGMSEDPNPNCPYHDRIPVPPMVDLQIDLIVINEILQPEVKKILKMLKEKLESSDPWADWFEIYLAYFILLHNVELTMAHDAWFVKRNNLKRKYSNKPLIDTITQGATTLLTCFHYAHQGYAPFTNIDLEKTQQWPAEQKEYLHDTRPLLQGIRGDHVHDPAKELFWTSQLHRPDWRPVVLMS</sequence>
<dbReference type="PANTHER" id="PTHR35392">
    <property type="entry name" value="ZN(II)2CYS6 TRANSCRIPTION FACTOR (EUROFUNG)-RELATED-RELATED"/>
    <property type="match status" value="1"/>
</dbReference>
<evidence type="ECO:0000313" key="2">
    <source>
        <dbReference type="EMBL" id="KAG4420717.1"/>
    </source>
</evidence>
<accession>A0A8H7W9J9</accession>
<evidence type="ECO:0000256" key="1">
    <source>
        <dbReference type="SAM" id="MobiDB-lite"/>
    </source>
</evidence>
<organism evidence="2 3">
    <name type="scientific">Cadophora malorum</name>
    <dbReference type="NCBI Taxonomy" id="108018"/>
    <lineage>
        <taxon>Eukaryota</taxon>
        <taxon>Fungi</taxon>
        <taxon>Dikarya</taxon>
        <taxon>Ascomycota</taxon>
        <taxon>Pezizomycotina</taxon>
        <taxon>Leotiomycetes</taxon>
        <taxon>Helotiales</taxon>
        <taxon>Ploettnerulaceae</taxon>
        <taxon>Cadophora</taxon>
    </lineage>
</organism>
<dbReference type="Proteomes" id="UP000664132">
    <property type="component" value="Unassembled WGS sequence"/>
</dbReference>
<comment type="caution">
    <text evidence="2">The sequence shown here is derived from an EMBL/GenBank/DDBJ whole genome shotgun (WGS) entry which is preliminary data.</text>
</comment>
<reference evidence="2" key="1">
    <citation type="submission" date="2021-02" db="EMBL/GenBank/DDBJ databases">
        <title>Genome sequence Cadophora malorum strain M34.</title>
        <authorList>
            <person name="Stefanovic E."/>
            <person name="Vu D."/>
            <person name="Scully C."/>
            <person name="Dijksterhuis J."/>
            <person name="Roader J."/>
            <person name="Houbraken J."/>
        </authorList>
    </citation>
    <scope>NUCLEOTIDE SEQUENCE</scope>
    <source>
        <strain evidence="2">M34</strain>
    </source>
</reference>
<keyword evidence="3" id="KW-1185">Reference proteome</keyword>
<name>A0A8H7W9J9_9HELO</name>
<evidence type="ECO:0008006" key="4">
    <source>
        <dbReference type="Google" id="ProtNLM"/>
    </source>
</evidence>
<dbReference type="OrthoDB" id="4540227at2759"/>
<dbReference type="PANTHER" id="PTHR35392:SF3">
    <property type="entry name" value="ZN(2)-C6 FUNGAL-TYPE DOMAIN-CONTAINING PROTEIN"/>
    <property type="match status" value="1"/>
</dbReference>
<dbReference type="AlphaFoldDB" id="A0A8H7W9J9"/>
<protein>
    <recommendedName>
        <fullName evidence="4">Zn(2)-C6 fungal-type domain-containing protein</fullName>
    </recommendedName>
</protein>
<dbReference type="EMBL" id="JAFJYH010000078">
    <property type="protein sequence ID" value="KAG4420717.1"/>
    <property type="molecule type" value="Genomic_DNA"/>
</dbReference>